<evidence type="ECO:0000313" key="2">
    <source>
        <dbReference type="Proteomes" id="UP000036923"/>
    </source>
</evidence>
<reference evidence="2" key="1">
    <citation type="submission" date="2015-07" db="EMBL/GenBank/DDBJ databases">
        <title>Near-Complete Genome Sequence of the Cellulolytic Bacterium Bacteroides (Pseudobacteroides) cellulosolvens ATCC 35603.</title>
        <authorList>
            <person name="Dassa B."/>
            <person name="Utturkar S.M."/>
            <person name="Klingeman D.M."/>
            <person name="Hurt R.A."/>
            <person name="Keller M."/>
            <person name="Xu J."/>
            <person name="Reddy Y.H.K."/>
            <person name="Borovok I."/>
            <person name="Grinberg I.R."/>
            <person name="Lamed R."/>
            <person name="Zhivin O."/>
            <person name="Bayer E.A."/>
            <person name="Brown S.D."/>
        </authorList>
    </citation>
    <scope>NUCLEOTIDE SEQUENCE [LARGE SCALE GENOMIC DNA]</scope>
    <source>
        <strain evidence="2">DSM 2933</strain>
    </source>
</reference>
<dbReference type="SUPFAM" id="SSF53474">
    <property type="entry name" value="alpha/beta-Hydrolases"/>
    <property type="match status" value="1"/>
</dbReference>
<name>A0A0L6JMB2_9FIRM</name>
<dbReference type="Gene3D" id="3.40.50.1820">
    <property type="entry name" value="alpha/beta hydrolase"/>
    <property type="match status" value="1"/>
</dbReference>
<comment type="caution">
    <text evidence="1">The sequence shown here is derived from an EMBL/GenBank/DDBJ whole genome shotgun (WGS) entry which is preliminary data.</text>
</comment>
<organism evidence="1 2">
    <name type="scientific">Pseudobacteroides cellulosolvens ATCC 35603 = DSM 2933</name>
    <dbReference type="NCBI Taxonomy" id="398512"/>
    <lineage>
        <taxon>Bacteria</taxon>
        <taxon>Bacillati</taxon>
        <taxon>Bacillota</taxon>
        <taxon>Clostridia</taxon>
        <taxon>Eubacteriales</taxon>
        <taxon>Oscillospiraceae</taxon>
        <taxon>Pseudobacteroides</taxon>
    </lineage>
</organism>
<dbReference type="RefSeq" id="WP_036937893.1">
    <property type="nucleotide sequence ID" value="NZ_JQKC01000006.1"/>
</dbReference>
<dbReference type="OrthoDB" id="9776685at2"/>
<dbReference type="Proteomes" id="UP000036923">
    <property type="component" value="Unassembled WGS sequence"/>
</dbReference>
<gene>
    <name evidence="1" type="ORF">Bccel_1797</name>
</gene>
<dbReference type="InterPro" id="IPR029058">
    <property type="entry name" value="AB_hydrolase_fold"/>
</dbReference>
<sequence length="95" mass="10906">MRDEYGDKSDILDPLDMFPSPYISAMAKIKKPVLFIHGLKDSIPVSEVETLYNAVSGPKEKYIFENSGHCDAMYTSDKEDYENKVLAFLDKYFIK</sequence>
<keyword evidence="2" id="KW-1185">Reference proteome</keyword>
<protein>
    <submittedName>
        <fullName evidence="1">Uncharacterized protein</fullName>
    </submittedName>
</protein>
<accession>A0A0L6JMB2</accession>
<dbReference type="AlphaFoldDB" id="A0A0L6JMB2"/>
<dbReference type="STRING" id="398512.Bccel_1797"/>
<evidence type="ECO:0000313" key="1">
    <source>
        <dbReference type="EMBL" id="KNY26532.1"/>
    </source>
</evidence>
<dbReference type="eggNOG" id="COG1073">
    <property type="taxonomic scope" value="Bacteria"/>
</dbReference>
<proteinExistence type="predicted"/>
<dbReference type="EMBL" id="LGTC01000001">
    <property type="protein sequence ID" value="KNY26532.1"/>
    <property type="molecule type" value="Genomic_DNA"/>
</dbReference>